<protein>
    <submittedName>
        <fullName evidence="2">Uncharacterized protein</fullName>
    </submittedName>
</protein>
<feature type="compositionally biased region" description="Basic and acidic residues" evidence="1">
    <location>
        <begin position="34"/>
        <end position="49"/>
    </location>
</feature>
<feature type="compositionally biased region" description="Acidic residues" evidence="1">
    <location>
        <begin position="55"/>
        <end position="71"/>
    </location>
</feature>
<feature type="compositionally biased region" description="Acidic residues" evidence="1">
    <location>
        <begin position="1"/>
        <end position="12"/>
    </location>
</feature>
<evidence type="ECO:0000313" key="3">
    <source>
        <dbReference type="Proteomes" id="UP000275267"/>
    </source>
</evidence>
<feature type="region of interest" description="Disordered" evidence="1">
    <location>
        <begin position="1"/>
        <end position="83"/>
    </location>
</feature>
<feature type="compositionally biased region" description="Acidic residues" evidence="1">
    <location>
        <begin position="24"/>
        <end position="33"/>
    </location>
</feature>
<evidence type="ECO:0000256" key="1">
    <source>
        <dbReference type="SAM" id="MobiDB-lite"/>
    </source>
</evidence>
<reference evidence="3" key="1">
    <citation type="journal article" date="2019" name="Nat. Commun.">
        <title>The genome of broomcorn millet.</title>
        <authorList>
            <person name="Zou C."/>
            <person name="Miki D."/>
            <person name="Li D."/>
            <person name="Tang Q."/>
            <person name="Xiao L."/>
            <person name="Rajput S."/>
            <person name="Deng P."/>
            <person name="Jia W."/>
            <person name="Huang R."/>
            <person name="Zhang M."/>
            <person name="Sun Y."/>
            <person name="Hu J."/>
            <person name="Fu X."/>
            <person name="Schnable P.S."/>
            <person name="Li F."/>
            <person name="Zhang H."/>
            <person name="Feng B."/>
            <person name="Zhu X."/>
            <person name="Liu R."/>
            <person name="Schnable J.C."/>
            <person name="Zhu J.-K."/>
            <person name="Zhang H."/>
        </authorList>
    </citation>
    <scope>NUCLEOTIDE SEQUENCE [LARGE SCALE GENOMIC DNA]</scope>
</reference>
<feature type="compositionally biased region" description="Basic and acidic residues" evidence="1">
    <location>
        <begin position="188"/>
        <end position="198"/>
    </location>
</feature>
<accession>A0A3L6RGX4</accession>
<keyword evidence="3" id="KW-1185">Reference proteome</keyword>
<name>A0A3L6RGX4_PANMI</name>
<dbReference type="EMBL" id="PQIB02000008">
    <property type="protein sequence ID" value="RLN03576.1"/>
    <property type="molecule type" value="Genomic_DNA"/>
</dbReference>
<sequence length="198" mass="22066">MEIEDDSDEDLIYEGYYRGGWVETDTEEEPMELPDDHPDAGGDDVRGDDAGNGGDDPDGQDGVDDELEDPLEPAAPATGPPDFQYKKEIHYFNVAEAARFQKGQQEAEWIVSVVISVPDERYGTRRKIQVHHDHVPKASLDAGASEASRRALASLCHTYREELQDSRFRLFPRRSKGAANAQILVPPPEERNPTMDAT</sequence>
<dbReference type="AlphaFoldDB" id="A0A3L6RGX4"/>
<proteinExistence type="predicted"/>
<feature type="region of interest" description="Disordered" evidence="1">
    <location>
        <begin position="179"/>
        <end position="198"/>
    </location>
</feature>
<dbReference type="Proteomes" id="UP000275267">
    <property type="component" value="Unassembled WGS sequence"/>
</dbReference>
<comment type="caution">
    <text evidence="2">The sequence shown here is derived from an EMBL/GenBank/DDBJ whole genome shotgun (WGS) entry which is preliminary data.</text>
</comment>
<gene>
    <name evidence="2" type="ORF">C2845_PM13G04600</name>
</gene>
<organism evidence="2 3">
    <name type="scientific">Panicum miliaceum</name>
    <name type="common">Proso millet</name>
    <name type="synonym">Broomcorn millet</name>
    <dbReference type="NCBI Taxonomy" id="4540"/>
    <lineage>
        <taxon>Eukaryota</taxon>
        <taxon>Viridiplantae</taxon>
        <taxon>Streptophyta</taxon>
        <taxon>Embryophyta</taxon>
        <taxon>Tracheophyta</taxon>
        <taxon>Spermatophyta</taxon>
        <taxon>Magnoliopsida</taxon>
        <taxon>Liliopsida</taxon>
        <taxon>Poales</taxon>
        <taxon>Poaceae</taxon>
        <taxon>PACMAD clade</taxon>
        <taxon>Panicoideae</taxon>
        <taxon>Panicodae</taxon>
        <taxon>Paniceae</taxon>
        <taxon>Panicinae</taxon>
        <taxon>Panicum</taxon>
        <taxon>Panicum sect. Panicum</taxon>
    </lineage>
</organism>
<evidence type="ECO:0000313" key="2">
    <source>
        <dbReference type="EMBL" id="RLN03576.1"/>
    </source>
</evidence>